<dbReference type="Gene3D" id="3.40.50.300">
    <property type="entry name" value="P-loop containing nucleotide triphosphate hydrolases"/>
    <property type="match status" value="1"/>
</dbReference>
<evidence type="ECO:0000256" key="1">
    <source>
        <dbReference type="ARBA" id="ARBA00022741"/>
    </source>
</evidence>
<dbReference type="GO" id="GO:0005524">
    <property type="term" value="F:ATP binding"/>
    <property type="evidence" value="ECO:0007669"/>
    <property type="project" value="UniProtKB-KW"/>
</dbReference>
<dbReference type="SMART" id="SM00855">
    <property type="entry name" value="PGAM"/>
    <property type="match status" value="1"/>
</dbReference>
<protein>
    <recommendedName>
        <fullName evidence="3">6-phosphofructo-2-kinase domain-containing protein</fullName>
    </recommendedName>
</protein>
<dbReference type="AlphaFoldDB" id="A0A8H5HD42"/>
<dbReference type="InterPro" id="IPR027417">
    <property type="entry name" value="P-loop_NTPase"/>
</dbReference>
<dbReference type="SUPFAM" id="SSF53254">
    <property type="entry name" value="Phosphoglycerate mutase-like"/>
    <property type="match status" value="1"/>
</dbReference>
<evidence type="ECO:0000256" key="2">
    <source>
        <dbReference type="ARBA" id="ARBA00022840"/>
    </source>
</evidence>
<dbReference type="GO" id="GO:0005829">
    <property type="term" value="C:cytosol"/>
    <property type="evidence" value="ECO:0007669"/>
    <property type="project" value="TreeGrafter"/>
</dbReference>
<sequence length="514" mass="58523">MVAPLYTTASGLLFHAGKILVVTIGLPARGKTHISRALERYLRWMGVKTQVVSLGDYRRKILGATKKVPPDYFTLGEKSPETQELRRKVSEGCEKLIWDFFAGGGQVVIYDANNGTKAGRQALAERFDQAGIHVVMLETLCDDKEIIENNIRSVKISSPDYRGWDPDKAVEDYYKRIHDHEKYYETIEDKTWPFIRITNASPYHHITQNIQGYLQSRIVFFLMNIHNRFRTIYFARSGQSLIEHSYKADADLSPAGWEYAERLKEFVLDRRAKSLKERGFNPNERKLVIWTSTHRRAHHTAWPFLATAQASNIAEGLPMSSSPEPSSMVASANQTMVSKISSPALNVKVVEKPQMLEINPGIWDGLSPEQAKKYYPEDWERFLKDPYSFRAPRAESYHDLSVRLEPVLIELEKEQEDLLIIGHASVIRCMLAYLIGLPASEIPAIEIARGDLLEVVPASYGVHSQAFHFWDGPGRHGTVDQGLAKDDLNFYENYAEDTKGKRRVDTPEPSILRD</sequence>
<dbReference type="InterPro" id="IPR013079">
    <property type="entry name" value="6Phosfructo_kin"/>
</dbReference>
<accession>A0A8H5HD42</accession>
<dbReference type="Pfam" id="PF00300">
    <property type="entry name" value="His_Phos_1"/>
    <property type="match status" value="1"/>
</dbReference>
<feature type="domain" description="6-phosphofructo-2-kinase" evidence="3">
    <location>
        <begin position="13"/>
        <end position="227"/>
    </location>
</feature>
<reference evidence="4 5" key="1">
    <citation type="journal article" date="2020" name="ISME J.">
        <title>Uncovering the hidden diversity of litter-decomposition mechanisms in mushroom-forming fungi.</title>
        <authorList>
            <person name="Floudas D."/>
            <person name="Bentzer J."/>
            <person name="Ahren D."/>
            <person name="Johansson T."/>
            <person name="Persson P."/>
            <person name="Tunlid A."/>
        </authorList>
    </citation>
    <scope>NUCLEOTIDE SEQUENCE [LARGE SCALE GENOMIC DNA]</scope>
    <source>
        <strain evidence="4 5">CBS 661.87</strain>
    </source>
</reference>
<dbReference type="PRINTS" id="PR00991">
    <property type="entry name" value="6PFRUCTKNASE"/>
</dbReference>
<dbReference type="InterPro" id="IPR003094">
    <property type="entry name" value="6Pfruct_kin"/>
</dbReference>
<organism evidence="4 5">
    <name type="scientific">Tricholomella constricta</name>
    <dbReference type="NCBI Taxonomy" id="117010"/>
    <lineage>
        <taxon>Eukaryota</taxon>
        <taxon>Fungi</taxon>
        <taxon>Dikarya</taxon>
        <taxon>Basidiomycota</taxon>
        <taxon>Agaricomycotina</taxon>
        <taxon>Agaricomycetes</taxon>
        <taxon>Agaricomycetidae</taxon>
        <taxon>Agaricales</taxon>
        <taxon>Tricholomatineae</taxon>
        <taxon>Lyophyllaceae</taxon>
        <taxon>Tricholomella</taxon>
    </lineage>
</organism>
<dbReference type="FunFam" id="3.40.50.300:FF:000644">
    <property type="entry name" value="GpmB, Fructose-2,6-bisphosphatase"/>
    <property type="match status" value="1"/>
</dbReference>
<dbReference type="SUPFAM" id="SSF52540">
    <property type="entry name" value="P-loop containing nucleoside triphosphate hydrolases"/>
    <property type="match status" value="1"/>
</dbReference>
<dbReference type="Gene3D" id="3.40.50.1240">
    <property type="entry name" value="Phosphoglycerate mutase-like"/>
    <property type="match status" value="1"/>
</dbReference>
<keyword evidence="2" id="KW-0067">ATP-binding</keyword>
<dbReference type="EMBL" id="JAACJP010000011">
    <property type="protein sequence ID" value="KAF5381331.1"/>
    <property type="molecule type" value="Genomic_DNA"/>
</dbReference>
<dbReference type="PIRSF" id="PIRSF000709">
    <property type="entry name" value="6PFK_2-Ptase"/>
    <property type="match status" value="1"/>
</dbReference>
<gene>
    <name evidence="4" type="ORF">D9615_008380</name>
</gene>
<dbReference type="Pfam" id="PF01591">
    <property type="entry name" value="6PF2K"/>
    <property type="match status" value="1"/>
</dbReference>
<dbReference type="OrthoDB" id="267323at2759"/>
<evidence type="ECO:0000313" key="5">
    <source>
        <dbReference type="Proteomes" id="UP000565441"/>
    </source>
</evidence>
<evidence type="ECO:0000313" key="4">
    <source>
        <dbReference type="EMBL" id="KAF5381331.1"/>
    </source>
</evidence>
<dbReference type="CDD" id="cd07067">
    <property type="entry name" value="HP_PGM_like"/>
    <property type="match status" value="1"/>
</dbReference>
<dbReference type="InterPro" id="IPR029033">
    <property type="entry name" value="His_PPase_superfam"/>
</dbReference>
<dbReference type="PANTHER" id="PTHR10606">
    <property type="entry name" value="6-PHOSPHOFRUCTO-2-KINASE/FRUCTOSE-2,6-BISPHOSPHATASE"/>
    <property type="match status" value="1"/>
</dbReference>
<comment type="caution">
    <text evidence="4">The sequence shown here is derived from an EMBL/GenBank/DDBJ whole genome shotgun (WGS) entry which is preliminary data.</text>
</comment>
<evidence type="ECO:0000259" key="3">
    <source>
        <dbReference type="Pfam" id="PF01591"/>
    </source>
</evidence>
<name>A0A8H5HD42_9AGAR</name>
<proteinExistence type="predicted"/>
<dbReference type="PANTHER" id="PTHR10606:SF39">
    <property type="entry name" value="6-PHOSPHOFRUCTO-2-KINASE_FRUCTOSE-2,6-BISPHOSPHATASE YLR345W-RELATED"/>
    <property type="match status" value="1"/>
</dbReference>
<keyword evidence="1" id="KW-0547">Nucleotide-binding</keyword>
<dbReference type="Proteomes" id="UP000565441">
    <property type="component" value="Unassembled WGS sequence"/>
</dbReference>
<dbReference type="GO" id="GO:0004331">
    <property type="term" value="F:fructose-2,6-bisphosphate 2-phosphatase activity"/>
    <property type="evidence" value="ECO:0007669"/>
    <property type="project" value="TreeGrafter"/>
</dbReference>
<dbReference type="InterPro" id="IPR013078">
    <property type="entry name" value="His_Pase_superF_clade-1"/>
</dbReference>
<keyword evidence="5" id="KW-1185">Reference proteome</keyword>
<dbReference type="GO" id="GO:0003873">
    <property type="term" value="F:6-phosphofructo-2-kinase activity"/>
    <property type="evidence" value="ECO:0007669"/>
    <property type="project" value="InterPro"/>
</dbReference>
<dbReference type="GO" id="GO:0006003">
    <property type="term" value="P:fructose 2,6-bisphosphate metabolic process"/>
    <property type="evidence" value="ECO:0007669"/>
    <property type="project" value="InterPro"/>
</dbReference>
<dbReference type="GO" id="GO:0006000">
    <property type="term" value="P:fructose metabolic process"/>
    <property type="evidence" value="ECO:0007669"/>
    <property type="project" value="InterPro"/>
</dbReference>